<dbReference type="Pfam" id="PF16256">
    <property type="entry name" value="DUF4911"/>
    <property type="match status" value="1"/>
</dbReference>
<evidence type="ECO:0000313" key="1">
    <source>
        <dbReference type="EMBL" id="NLW35128.1"/>
    </source>
</evidence>
<gene>
    <name evidence="1" type="ORF">GXY80_06545</name>
</gene>
<dbReference type="AlphaFoldDB" id="A0A971M334"/>
<dbReference type="InterPro" id="IPR032587">
    <property type="entry name" value="DUF4911"/>
</dbReference>
<comment type="caution">
    <text evidence="1">The sequence shown here is derived from an EMBL/GenBank/DDBJ whole genome shotgun (WGS) entry which is preliminary data.</text>
</comment>
<proteinExistence type="predicted"/>
<organism evidence="1 2">
    <name type="scientific">Syntrophorhabdus aromaticivorans</name>
    <dbReference type="NCBI Taxonomy" id="328301"/>
    <lineage>
        <taxon>Bacteria</taxon>
        <taxon>Pseudomonadati</taxon>
        <taxon>Thermodesulfobacteriota</taxon>
        <taxon>Syntrophorhabdia</taxon>
        <taxon>Syntrophorhabdales</taxon>
        <taxon>Syntrophorhabdaceae</taxon>
        <taxon>Syntrophorhabdus</taxon>
    </lineage>
</organism>
<name>A0A971M334_9BACT</name>
<dbReference type="Proteomes" id="UP000777265">
    <property type="component" value="Unassembled WGS sequence"/>
</dbReference>
<protein>
    <submittedName>
        <fullName evidence="1">DUF4911 domain-containing protein</fullName>
    </submittedName>
</protein>
<reference evidence="1" key="1">
    <citation type="journal article" date="2020" name="Biotechnol. Biofuels">
        <title>New insights from the biogas microbiome by comprehensive genome-resolved metagenomics of nearly 1600 species originating from multiple anaerobic digesters.</title>
        <authorList>
            <person name="Campanaro S."/>
            <person name="Treu L."/>
            <person name="Rodriguez-R L.M."/>
            <person name="Kovalovszki A."/>
            <person name="Ziels R.M."/>
            <person name="Maus I."/>
            <person name="Zhu X."/>
            <person name="Kougias P.G."/>
            <person name="Basile A."/>
            <person name="Luo G."/>
            <person name="Schluter A."/>
            <person name="Konstantinidis K.T."/>
            <person name="Angelidaki I."/>
        </authorList>
    </citation>
    <scope>NUCLEOTIDE SEQUENCE</scope>
    <source>
        <strain evidence="1">AS06rmzACSIP_7</strain>
    </source>
</reference>
<accession>A0A971M334</accession>
<dbReference type="EMBL" id="JAAYEE010000107">
    <property type="protein sequence ID" value="NLW35128.1"/>
    <property type="molecule type" value="Genomic_DNA"/>
</dbReference>
<reference evidence="1" key="2">
    <citation type="submission" date="2020-01" db="EMBL/GenBank/DDBJ databases">
        <authorList>
            <person name="Campanaro S."/>
        </authorList>
    </citation>
    <scope>NUCLEOTIDE SEQUENCE</scope>
    <source>
        <strain evidence="1">AS06rmzACSIP_7</strain>
    </source>
</reference>
<sequence length="72" mass="8157">MEKTKRFRMNREGIGFFKAILESYEDVGIFSVLDGGKGLVEVIYPSCFEKDILAIIDDMGRYALIFEEADGV</sequence>
<evidence type="ECO:0000313" key="2">
    <source>
        <dbReference type="Proteomes" id="UP000777265"/>
    </source>
</evidence>